<dbReference type="AlphaFoldDB" id="A0A6M3M032"/>
<evidence type="ECO:0000313" key="2">
    <source>
        <dbReference type="EMBL" id="QJB02330.1"/>
    </source>
</evidence>
<organism evidence="1">
    <name type="scientific">viral metagenome</name>
    <dbReference type="NCBI Taxonomy" id="1070528"/>
    <lineage>
        <taxon>unclassified sequences</taxon>
        <taxon>metagenomes</taxon>
        <taxon>organismal metagenomes</taxon>
    </lineage>
</organism>
<name>A0A6M3M032_9ZZZZ</name>
<protein>
    <recommendedName>
        <fullName evidence="3">Lipoprotein</fullName>
    </recommendedName>
</protein>
<accession>A0A6M3M032</accession>
<evidence type="ECO:0008006" key="3">
    <source>
        <dbReference type="Google" id="ProtNLM"/>
    </source>
</evidence>
<dbReference type="EMBL" id="MT143575">
    <property type="protein sequence ID" value="QJA98375.1"/>
    <property type="molecule type" value="Genomic_DNA"/>
</dbReference>
<dbReference type="PROSITE" id="PS51257">
    <property type="entry name" value="PROKAR_LIPOPROTEIN"/>
    <property type="match status" value="1"/>
</dbReference>
<gene>
    <name evidence="1" type="ORF">MM171A01899_0008</name>
    <name evidence="2" type="ORF">MM171B01365_0008</name>
</gene>
<sequence>MIIMLKKFIILLFLFGIMISGCINPAGQVPILNVNITFIEKEGIAEAENYTFTQGTVKYIARPRSTAAESFPAIAARTTIMKGKNSSIGQWETLPYNGSGTYSFNLGFHENHYPACNDLVHISIMVVDKKGERIGYVTENIVWK</sequence>
<dbReference type="EMBL" id="MT143775">
    <property type="protein sequence ID" value="QJB02330.1"/>
    <property type="molecule type" value="Genomic_DNA"/>
</dbReference>
<evidence type="ECO:0000313" key="1">
    <source>
        <dbReference type="EMBL" id="QJA98375.1"/>
    </source>
</evidence>
<reference evidence="1" key="1">
    <citation type="submission" date="2020-03" db="EMBL/GenBank/DDBJ databases">
        <title>The deep terrestrial virosphere.</title>
        <authorList>
            <person name="Holmfeldt K."/>
            <person name="Nilsson E."/>
            <person name="Simone D."/>
            <person name="Lopez-Fernandez M."/>
            <person name="Wu X."/>
            <person name="de Brujin I."/>
            <person name="Lundin D."/>
            <person name="Andersson A."/>
            <person name="Bertilsson S."/>
            <person name="Dopson M."/>
        </authorList>
    </citation>
    <scope>NUCLEOTIDE SEQUENCE</scope>
    <source>
        <strain evidence="1">MM171A01899</strain>
        <strain evidence="2">MM171B01365</strain>
    </source>
</reference>
<proteinExistence type="predicted"/>